<sequence>MTRWKDRKNVGDAHEQRVAAALQIRGWTVQRCGQGTYPPTIQDALVRTDSALRYFPDLIAARDGELVTIDAKDRMPSTHTDRYAISAATLRAGLLFTATHAPTPLYYVFGDLRVLTPSEVHHYKTHTRRHPSGAWGPGRHLPGPSLRGSLRHEHRSGRLKGSDDPRLSPSRCCLPVQRAVAIIPVAGASGRLRRAGGDVLADVEGTGAEPDQPMVM</sequence>
<evidence type="ECO:0000256" key="1">
    <source>
        <dbReference type="SAM" id="MobiDB-lite"/>
    </source>
</evidence>
<organism evidence="2 3">
    <name type="scientific">Streptomyces machairae</name>
    <dbReference type="NCBI Taxonomy" id="3134109"/>
    <lineage>
        <taxon>Bacteria</taxon>
        <taxon>Bacillati</taxon>
        <taxon>Actinomycetota</taxon>
        <taxon>Actinomycetes</taxon>
        <taxon>Kitasatosporales</taxon>
        <taxon>Streptomycetaceae</taxon>
        <taxon>Streptomyces</taxon>
    </lineage>
</organism>
<feature type="region of interest" description="Disordered" evidence="1">
    <location>
        <begin position="126"/>
        <end position="169"/>
    </location>
</feature>
<comment type="caution">
    <text evidence="2">The sequence shown here is derived from an EMBL/GenBank/DDBJ whole genome shotgun (WGS) entry which is preliminary data.</text>
</comment>
<reference evidence="2 3" key="1">
    <citation type="submission" date="2024-03" db="EMBL/GenBank/DDBJ databases">
        <title>Novel Streptomyces species of biotechnological and ecological value are a feature of Machair soil.</title>
        <authorList>
            <person name="Prole J.R."/>
            <person name="Goodfellow M."/>
            <person name="Allenby N."/>
            <person name="Ward A.C."/>
        </authorList>
    </citation>
    <scope>NUCLEOTIDE SEQUENCE [LARGE SCALE GENOMIC DNA]</scope>
    <source>
        <strain evidence="2 3">MS1.AVA.1</strain>
    </source>
</reference>
<dbReference type="EMBL" id="JBBKAK010000002">
    <property type="protein sequence ID" value="MEJ8673054.1"/>
    <property type="molecule type" value="Genomic_DNA"/>
</dbReference>
<protein>
    <submittedName>
        <fullName evidence="2">Uncharacterized protein</fullName>
    </submittedName>
</protein>
<evidence type="ECO:0000313" key="3">
    <source>
        <dbReference type="Proteomes" id="UP001376459"/>
    </source>
</evidence>
<accession>A0ABU8UVY0</accession>
<name>A0ABU8UVY0_9ACTN</name>
<proteinExistence type="predicted"/>
<evidence type="ECO:0000313" key="2">
    <source>
        <dbReference type="EMBL" id="MEJ8673054.1"/>
    </source>
</evidence>
<keyword evidence="3" id="KW-1185">Reference proteome</keyword>
<dbReference type="Proteomes" id="UP001376459">
    <property type="component" value="Unassembled WGS sequence"/>
</dbReference>
<gene>
    <name evidence="2" type="ORF">WKI71_45590</name>
</gene>